<dbReference type="InterPro" id="IPR011705">
    <property type="entry name" value="BACK"/>
</dbReference>
<feature type="compositionally biased region" description="Low complexity" evidence="1">
    <location>
        <begin position="126"/>
        <end position="143"/>
    </location>
</feature>
<dbReference type="Pfam" id="PF07707">
    <property type="entry name" value="BACK"/>
    <property type="match status" value="1"/>
</dbReference>
<evidence type="ECO:0000256" key="1">
    <source>
        <dbReference type="SAM" id="MobiDB-lite"/>
    </source>
</evidence>
<dbReference type="EMBL" id="FNXT01000992">
    <property type="protein sequence ID" value="SZX70532.1"/>
    <property type="molecule type" value="Genomic_DNA"/>
</dbReference>
<keyword evidence="4" id="KW-1185">Reference proteome</keyword>
<dbReference type="AlphaFoldDB" id="A0A383W0B1"/>
<evidence type="ECO:0000313" key="3">
    <source>
        <dbReference type="EMBL" id="SZX70532.1"/>
    </source>
</evidence>
<feature type="domain" description="BACK" evidence="2">
    <location>
        <begin position="297"/>
        <end position="358"/>
    </location>
</feature>
<evidence type="ECO:0000313" key="4">
    <source>
        <dbReference type="Proteomes" id="UP000256970"/>
    </source>
</evidence>
<dbReference type="Proteomes" id="UP000256970">
    <property type="component" value="Unassembled WGS sequence"/>
</dbReference>
<feature type="region of interest" description="Disordered" evidence="1">
    <location>
        <begin position="121"/>
        <end position="144"/>
    </location>
</feature>
<sequence>MVCLAKYFNKEVVGNVEAKLILIISCPHTGAEDHKDAAAAAQADQTPEGGAGGDLQLASHYAHSFVLDDSGYFKMQQAQRWQSVKQPSSPSTAPLSPPQPDQRLSFLLTWKSWATALIWPTGPRTSSGSSRSGSGISSGGSSSDAAHAERRTVYLRIASAEQLSAAEAVIAAMYGVPDAISSLEQQQVVHALVIADMIGAEAAGQQALQALQAAKPEQGLSAAALGALAGLPVWPACLVQLLPSIIQHAPCCRDNMADMAAVAAADAGGKIQQVLVAALGDLQAAWSDAQLKVLLLGLPLPAMQLLLSSDQLRVPSEDTVLYIAKQYVQAQTDGAAKEAFKAVLVQLVRAPHLSLFALQCATLPADSSQYFLGCYAQQLRDRSLLPLKVTASAEELGATLQTVKDVPDSWQRGPRQILSLGDGVRLEWRLPMEQLTQSCRDSFTQQEQLFIYSPSSPPLGEVEWCMMVKCYQQKGGTVVGLYAGPRGPTVPASIYYKFDLIDFAVQPLMSGLQVDGQQPLHQPEPILGLFKLLQPAAHGGWRLGCSSLGSCRPANSRRDVPGAVHAQRALTRMFN</sequence>
<feature type="region of interest" description="Disordered" evidence="1">
    <location>
        <begin position="78"/>
        <end position="99"/>
    </location>
</feature>
<feature type="region of interest" description="Disordered" evidence="1">
    <location>
        <begin position="35"/>
        <end position="54"/>
    </location>
</feature>
<evidence type="ECO:0000259" key="2">
    <source>
        <dbReference type="Pfam" id="PF07707"/>
    </source>
</evidence>
<dbReference type="STRING" id="3088.A0A383W0B1"/>
<protein>
    <recommendedName>
        <fullName evidence="2">BACK domain-containing protein</fullName>
    </recommendedName>
</protein>
<gene>
    <name evidence="3" type="ORF">BQ4739_LOCUS10740</name>
</gene>
<accession>A0A383W0B1</accession>
<proteinExistence type="predicted"/>
<organism evidence="3 4">
    <name type="scientific">Tetradesmus obliquus</name>
    <name type="common">Green alga</name>
    <name type="synonym">Acutodesmus obliquus</name>
    <dbReference type="NCBI Taxonomy" id="3088"/>
    <lineage>
        <taxon>Eukaryota</taxon>
        <taxon>Viridiplantae</taxon>
        <taxon>Chlorophyta</taxon>
        <taxon>core chlorophytes</taxon>
        <taxon>Chlorophyceae</taxon>
        <taxon>CS clade</taxon>
        <taxon>Sphaeropleales</taxon>
        <taxon>Scenedesmaceae</taxon>
        <taxon>Tetradesmus</taxon>
    </lineage>
</organism>
<name>A0A383W0B1_TETOB</name>
<reference evidence="3 4" key="1">
    <citation type="submission" date="2016-10" db="EMBL/GenBank/DDBJ databases">
        <authorList>
            <person name="Cai Z."/>
        </authorList>
    </citation>
    <scope>NUCLEOTIDE SEQUENCE [LARGE SCALE GENOMIC DNA]</scope>
</reference>